<dbReference type="EMBL" id="GG745341">
    <property type="protein sequence ID" value="KNE62875.1"/>
    <property type="molecule type" value="Genomic_DNA"/>
</dbReference>
<proteinExistence type="predicted"/>
<accession>A0A0L0SKE2</accession>
<feature type="compositionally biased region" description="Basic and acidic residues" evidence="1">
    <location>
        <begin position="131"/>
        <end position="145"/>
    </location>
</feature>
<dbReference type="Proteomes" id="UP000054350">
    <property type="component" value="Unassembled WGS sequence"/>
</dbReference>
<reference evidence="3" key="2">
    <citation type="submission" date="2009-11" db="EMBL/GenBank/DDBJ databases">
        <title>The Genome Sequence of Allomyces macrogynus strain ATCC 38327.</title>
        <authorList>
            <consortium name="The Broad Institute Genome Sequencing Platform"/>
            <person name="Russ C."/>
            <person name="Cuomo C."/>
            <person name="Shea T."/>
            <person name="Young S.K."/>
            <person name="Zeng Q."/>
            <person name="Koehrsen M."/>
            <person name="Haas B."/>
            <person name="Borodovsky M."/>
            <person name="Guigo R."/>
            <person name="Alvarado L."/>
            <person name="Berlin A."/>
            <person name="Borenstein D."/>
            <person name="Chen Z."/>
            <person name="Engels R."/>
            <person name="Freedman E."/>
            <person name="Gellesch M."/>
            <person name="Goldberg J."/>
            <person name="Griggs A."/>
            <person name="Gujja S."/>
            <person name="Heiman D."/>
            <person name="Hepburn T."/>
            <person name="Howarth C."/>
            <person name="Jen D."/>
            <person name="Larson L."/>
            <person name="Lewis B."/>
            <person name="Mehta T."/>
            <person name="Park D."/>
            <person name="Pearson M."/>
            <person name="Roberts A."/>
            <person name="Saif S."/>
            <person name="Shenoy N."/>
            <person name="Sisk P."/>
            <person name="Stolte C."/>
            <person name="Sykes S."/>
            <person name="Walk T."/>
            <person name="White J."/>
            <person name="Yandava C."/>
            <person name="Burger G."/>
            <person name="Gray M.W."/>
            <person name="Holland P.W.H."/>
            <person name="King N."/>
            <person name="Lang F.B.F."/>
            <person name="Roger A.J."/>
            <person name="Ruiz-Trillo I."/>
            <person name="Lander E."/>
            <person name="Nusbaum C."/>
        </authorList>
    </citation>
    <scope>NUCLEOTIDE SEQUENCE [LARGE SCALE GENOMIC DNA]</scope>
    <source>
        <strain evidence="3">ATCC 38327</strain>
    </source>
</reference>
<reference evidence="2 3" key="1">
    <citation type="submission" date="2009-11" db="EMBL/GenBank/DDBJ databases">
        <title>Annotation of Allomyces macrogynus ATCC 38327.</title>
        <authorList>
            <consortium name="The Broad Institute Genome Sequencing Platform"/>
            <person name="Russ C."/>
            <person name="Cuomo C."/>
            <person name="Burger G."/>
            <person name="Gray M.W."/>
            <person name="Holland P.W.H."/>
            <person name="King N."/>
            <person name="Lang F.B.F."/>
            <person name="Roger A.J."/>
            <person name="Ruiz-Trillo I."/>
            <person name="Young S.K."/>
            <person name="Zeng Q."/>
            <person name="Gargeya S."/>
            <person name="Fitzgerald M."/>
            <person name="Haas B."/>
            <person name="Abouelleil A."/>
            <person name="Alvarado L."/>
            <person name="Arachchi H.M."/>
            <person name="Berlin A."/>
            <person name="Chapman S.B."/>
            <person name="Gearin G."/>
            <person name="Goldberg J."/>
            <person name="Griggs A."/>
            <person name="Gujja S."/>
            <person name="Hansen M."/>
            <person name="Heiman D."/>
            <person name="Howarth C."/>
            <person name="Larimer J."/>
            <person name="Lui A."/>
            <person name="MacDonald P.J.P."/>
            <person name="McCowen C."/>
            <person name="Montmayeur A."/>
            <person name="Murphy C."/>
            <person name="Neiman D."/>
            <person name="Pearson M."/>
            <person name="Priest M."/>
            <person name="Roberts A."/>
            <person name="Saif S."/>
            <person name="Shea T."/>
            <person name="Sisk P."/>
            <person name="Stolte C."/>
            <person name="Sykes S."/>
            <person name="Wortman J."/>
            <person name="Nusbaum C."/>
            <person name="Birren B."/>
        </authorList>
    </citation>
    <scope>NUCLEOTIDE SEQUENCE [LARGE SCALE GENOMIC DNA]</scope>
    <source>
        <strain evidence="2 3">ATCC 38327</strain>
    </source>
</reference>
<organism evidence="2 3">
    <name type="scientific">Allomyces macrogynus (strain ATCC 38327)</name>
    <name type="common">Allomyces javanicus var. macrogynus</name>
    <dbReference type="NCBI Taxonomy" id="578462"/>
    <lineage>
        <taxon>Eukaryota</taxon>
        <taxon>Fungi</taxon>
        <taxon>Fungi incertae sedis</taxon>
        <taxon>Blastocladiomycota</taxon>
        <taxon>Blastocladiomycetes</taxon>
        <taxon>Blastocladiales</taxon>
        <taxon>Blastocladiaceae</taxon>
        <taxon>Allomyces</taxon>
    </lineage>
</organism>
<gene>
    <name evidence="2" type="ORF">AMAG_08052</name>
</gene>
<feature type="compositionally biased region" description="Basic residues" evidence="1">
    <location>
        <begin position="27"/>
        <end position="39"/>
    </location>
</feature>
<dbReference type="STRING" id="578462.A0A0L0SKE2"/>
<keyword evidence="3" id="KW-1185">Reference proteome</keyword>
<feature type="compositionally biased region" description="Pro residues" evidence="1">
    <location>
        <begin position="61"/>
        <end position="87"/>
    </location>
</feature>
<feature type="compositionally biased region" description="Polar residues" evidence="1">
    <location>
        <begin position="1"/>
        <end position="11"/>
    </location>
</feature>
<protein>
    <submittedName>
        <fullName evidence="2">Uncharacterized protein</fullName>
    </submittedName>
</protein>
<sequence>MHGTYPASQAQPAAAGINPTYMPVHPPHAHAHAHAHPHAPRAPPQHAVAQHHGQYTYAGGPWPPRPPHAVNPASYPPVPAGTPPQGPPLAAVPYAPIEPHARHATGHSAGAPPTWSPPGHENPRTAVAPGPHHETQPWPARDMDARLPPPPPPPSHAGRWVFEGPWKKGKG</sequence>
<evidence type="ECO:0000313" key="2">
    <source>
        <dbReference type="EMBL" id="KNE62875.1"/>
    </source>
</evidence>
<dbReference type="AlphaFoldDB" id="A0A0L0SKE2"/>
<evidence type="ECO:0000256" key="1">
    <source>
        <dbReference type="SAM" id="MobiDB-lite"/>
    </source>
</evidence>
<feature type="region of interest" description="Disordered" evidence="1">
    <location>
        <begin position="1"/>
        <end position="171"/>
    </location>
</feature>
<dbReference type="VEuPathDB" id="FungiDB:AMAG_08052"/>
<name>A0A0L0SKE2_ALLM3</name>
<evidence type="ECO:0000313" key="3">
    <source>
        <dbReference type="Proteomes" id="UP000054350"/>
    </source>
</evidence>